<dbReference type="EMBL" id="RBQG01000306">
    <property type="protein sequence ID" value="RMP07357.1"/>
    <property type="molecule type" value="Genomic_DNA"/>
</dbReference>
<reference evidence="3 4" key="1">
    <citation type="submission" date="2018-08" db="EMBL/GenBank/DDBJ databases">
        <title>Recombination of ecologically and evolutionarily significant loci maintains genetic cohesion in the Pseudomonas syringae species complex.</title>
        <authorList>
            <person name="Dillon M."/>
            <person name="Thakur S."/>
            <person name="Almeida R.N.D."/>
            <person name="Weir B.S."/>
            <person name="Guttman D.S."/>
        </authorList>
    </citation>
    <scope>NUCLEOTIDE SEQUENCE [LARGE SCALE GENOMIC DNA]</scope>
    <source>
        <strain evidence="2 4">ICMP 13052</strain>
        <strain evidence="1 3">ICMP 4330</strain>
    </source>
</reference>
<evidence type="ECO:0000313" key="2">
    <source>
        <dbReference type="EMBL" id="RMQ18244.1"/>
    </source>
</evidence>
<gene>
    <name evidence="2" type="ORF">ALQ08_100994</name>
    <name evidence="1" type="ORF">ALQ28_100924</name>
</gene>
<dbReference type="Proteomes" id="UP000269044">
    <property type="component" value="Unassembled WGS sequence"/>
</dbReference>
<dbReference type="EMBL" id="RBRA01000312">
    <property type="protein sequence ID" value="RMQ18244.1"/>
    <property type="molecule type" value="Genomic_DNA"/>
</dbReference>
<evidence type="ECO:0000313" key="3">
    <source>
        <dbReference type="Proteomes" id="UP000267908"/>
    </source>
</evidence>
<evidence type="ECO:0000313" key="1">
    <source>
        <dbReference type="EMBL" id="RMP07357.1"/>
    </source>
</evidence>
<protein>
    <submittedName>
        <fullName evidence="2">Uncharacterized protein</fullName>
    </submittedName>
</protein>
<organism evidence="2 4">
    <name type="scientific">Pseudomonas syringae pv. delphinii</name>
    <dbReference type="NCBI Taxonomy" id="192088"/>
    <lineage>
        <taxon>Bacteria</taxon>
        <taxon>Pseudomonadati</taxon>
        <taxon>Pseudomonadota</taxon>
        <taxon>Gammaproteobacteria</taxon>
        <taxon>Pseudomonadales</taxon>
        <taxon>Pseudomonadaceae</taxon>
        <taxon>Pseudomonas</taxon>
    </lineage>
</organism>
<dbReference type="Proteomes" id="UP000267908">
    <property type="component" value="Unassembled WGS sequence"/>
</dbReference>
<proteinExistence type="predicted"/>
<evidence type="ECO:0000313" key="4">
    <source>
        <dbReference type="Proteomes" id="UP000269044"/>
    </source>
</evidence>
<comment type="caution">
    <text evidence="2">The sequence shown here is derived from an EMBL/GenBank/DDBJ whole genome shotgun (WGS) entry which is preliminary data.</text>
</comment>
<name>A0A3M4JMQ8_9PSED</name>
<dbReference type="AlphaFoldDB" id="A0A3M4JMQ8"/>
<sequence length="89" mass="10083">MTMLKKEFTAFVEEQIKLAEEILADGKVSKRDDMAEGKLTFFRALHRVLRGEKISQDLGMLDAINDTLQALEVLKSQETFLGRIEPSTP</sequence>
<accession>A0A3M4JMQ8</accession>